<feature type="transmembrane region" description="Helical" evidence="1">
    <location>
        <begin position="36"/>
        <end position="52"/>
    </location>
</feature>
<keyword evidence="1" id="KW-0812">Transmembrane</keyword>
<reference evidence="2" key="1">
    <citation type="journal article" date="2021" name="Proc. Natl. Acad. Sci. U.S.A.">
        <title>A Catalog of Tens of Thousands of Viruses from Human Metagenomes Reveals Hidden Associations with Chronic Diseases.</title>
        <authorList>
            <person name="Tisza M.J."/>
            <person name="Buck C.B."/>
        </authorList>
    </citation>
    <scope>NUCLEOTIDE SEQUENCE</scope>
    <source>
        <strain evidence="2">CtDYl1</strain>
    </source>
</reference>
<evidence type="ECO:0000256" key="1">
    <source>
        <dbReference type="SAM" id="Phobius"/>
    </source>
</evidence>
<keyword evidence="1" id="KW-1133">Transmembrane helix</keyword>
<organism evidence="2">
    <name type="scientific">virus sp. ctDYl1</name>
    <dbReference type="NCBI Taxonomy" id="2826795"/>
    <lineage>
        <taxon>Viruses</taxon>
    </lineage>
</organism>
<proteinExistence type="predicted"/>
<dbReference type="EMBL" id="BK015846">
    <property type="protein sequence ID" value="DAE27889.1"/>
    <property type="molecule type" value="Genomic_DNA"/>
</dbReference>
<keyword evidence="1" id="KW-0472">Membrane</keyword>
<accession>A0A8S5R9Z3</accession>
<feature type="transmembrane region" description="Helical" evidence="1">
    <location>
        <begin position="6"/>
        <end position="24"/>
    </location>
</feature>
<protein>
    <submittedName>
        <fullName evidence="2">Uncharacterized protein</fullName>
    </submittedName>
</protein>
<evidence type="ECO:0000313" key="2">
    <source>
        <dbReference type="EMBL" id="DAE27889.1"/>
    </source>
</evidence>
<sequence>MKTSTIVLIILLSIALLGWIVTFIRKNEYNRTNLIILLNVIIFVVLIIIRLTM</sequence>
<name>A0A8S5R9Z3_9VIRU</name>